<evidence type="ECO:0000313" key="3">
    <source>
        <dbReference type="EMBL" id="PPB49503.1"/>
    </source>
</evidence>
<proteinExistence type="predicted"/>
<name>A0A2S5IY85_9MICC</name>
<gene>
    <name evidence="3" type="ORF">C4K88_07365</name>
</gene>
<dbReference type="Pfam" id="PF01266">
    <property type="entry name" value="DAO"/>
    <property type="match status" value="1"/>
</dbReference>
<dbReference type="PANTHER" id="PTHR13847:SF287">
    <property type="entry name" value="FAD-DEPENDENT OXIDOREDUCTASE DOMAIN-CONTAINING PROTEIN 1"/>
    <property type="match status" value="1"/>
</dbReference>
<dbReference type="PANTHER" id="PTHR13847">
    <property type="entry name" value="SARCOSINE DEHYDROGENASE-RELATED"/>
    <property type="match status" value="1"/>
</dbReference>
<organism evidence="3 4">
    <name type="scientific">Arthrobacter pityocampae</name>
    <dbReference type="NCBI Taxonomy" id="547334"/>
    <lineage>
        <taxon>Bacteria</taxon>
        <taxon>Bacillati</taxon>
        <taxon>Actinomycetota</taxon>
        <taxon>Actinomycetes</taxon>
        <taxon>Micrococcales</taxon>
        <taxon>Micrococcaceae</taxon>
        <taxon>Arthrobacter</taxon>
    </lineage>
</organism>
<feature type="domain" description="FAD dependent oxidoreductase" evidence="2">
    <location>
        <begin position="7"/>
        <end position="337"/>
    </location>
</feature>
<protein>
    <submittedName>
        <fullName evidence="3">FAD-dependent oxidoreductase</fullName>
    </submittedName>
</protein>
<comment type="caution">
    <text evidence="3">The sequence shown here is derived from an EMBL/GenBank/DDBJ whole genome shotgun (WGS) entry which is preliminary data.</text>
</comment>
<evidence type="ECO:0000256" key="1">
    <source>
        <dbReference type="ARBA" id="ARBA00023002"/>
    </source>
</evidence>
<accession>A0A2S5IY85</accession>
<dbReference type="GO" id="GO:0005737">
    <property type="term" value="C:cytoplasm"/>
    <property type="evidence" value="ECO:0007669"/>
    <property type="project" value="TreeGrafter"/>
</dbReference>
<dbReference type="InterPro" id="IPR036188">
    <property type="entry name" value="FAD/NAD-bd_sf"/>
</dbReference>
<dbReference type="SUPFAM" id="SSF51905">
    <property type="entry name" value="FAD/NAD(P)-binding domain"/>
    <property type="match status" value="1"/>
</dbReference>
<dbReference type="RefSeq" id="WP_104120992.1">
    <property type="nucleotide sequence ID" value="NZ_PRKW01000003.1"/>
</dbReference>
<dbReference type="InterPro" id="IPR006076">
    <property type="entry name" value="FAD-dep_OxRdtase"/>
</dbReference>
<dbReference type="Gene3D" id="3.50.50.60">
    <property type="entry name" value="FAD/NAD(P)-binding domain"/>
    <property type="match status" value="1"/>
</dbReference>
<dbReference type="OrthoDB" id="9806257at2"/>
<dbReference type="AlphaFoldDB" id="A0A2S5IY85"/>
<sequence length="368" mass="37770">MSPLECDVLIIGGGIAGLSLASALAPFSSVVLVESEPTLGYHTSSRSARQLIPSYGPVPVLDLTRRTLDLLDGVQSSTGLPLTVPRSFVLVGTETGVDAQAGATMRRLTHAEALDLCPQLRPGAFAAAAIDTDCVGTDTDLLLEYHRRSASDDGVIILTGAPVTAARYDGATWSIRAGYRAITAEVVVDAAGAWADGVAGLCGVAPQGLVPLRRTAAIVAADDAPPVGSPMVAAADDSFYYRPDADGVLISPSESEPAEPGDAQPHPGDVERLIERLGAVTTLGITTVRRSWTGLRTQRESGVPVVGFDPGHPGFFWLAGQGGYGFQTSSGIAELATVLLTGADPADLGADPDRVGAAAAALRPVPVS</sequence>
<dbReference type="GO" id="GO:0016491">
    <property type="term" value="F:oxidoreductase activity"/>
    <property type="evidence" value="ECO:0007669"/>
    <property type="project" value="UniProtKB-KW"/>
</dbReference>
<keyword evidence="4" id="KW-1185">Reference proteome</keyword>
<dbReference type="Gene3D" id="3.30.9.10">
    <property type="entry name" value="D-Amino Acid Oxidase, subunit A, domain 2"/>
    <property type="match status" value="1"/>
</dbReference>
<keyword evidence="1" id="KW-0560">Oxidoreductase</keyword>
<evidence type="ECO:0000313" key="4">
    <source>
        <dbReference type="Proteomes" id="UP000239297"/>
    </source>
</evidence>
<dbReference type="Proteomes" id="UP000239297">
    <property type="component" value="Unassembled WGS sequence"/>
</dbReference>
<evidence type="ECO:0000259" key="2">
    <source>
        <dbReference type="Pfam" id="PF01266"/>
    </source>
</evidence>
<dbReference type="EMBL" id="PRKW01000003">
    <property type="protein sequence ID" value="PPB49503.1"/>
    <property type="molecule type" value="Genomic_DNA"/>
</dbReference>
<reference evidence="3 4" key="1">
    <citation type="journal article" date="2014" name="Int. J. Syst. Evol. Microbiol.">
        <title>Arthrobacter pityocampae sp. nov., isolated from Thaumetopoea pityocampa (Lep., Thaumetopoeidae).</title>
        <authorList>
            <person name="Ince I.A."/>
            <person name="Demirbag Z."/>
            <person name="Kati H."/>
        </authorList>
    </citation>
    <scope>NUCLEOTIDE SEQUENCE [LARGE SCALE GENOMIC DNA]</scope>
    <source>
        <strain evidence="3 4">Tp2</strain>
    </source>
</reference>